<protein>
    <submittedName>
        <fullName evidence="1">Uncharacterized protein</fullName>
    </submittedName>
</protein>
<gene>
    <name evidence="1" type="ORF">SOPHRITA_3</name>
</gene>
<accession>A0AAE9CDR0</accession>
<evidence type="ECO:0000313" key="2">
    <source>
        <dbReference type="Proteomes" id="UP000827460"/>
    </source>
</evidence>
<sequence length="104" mass="12736">MKLDTILSEFEQEMFSKKYEISEVLRFELFKQDDDNVFDIGYNHENNTFFINVQTYYPDHGDWKEEITFASYSMDYYNRDFLKYKILQLYNLIATGKTWESFVK</sequence>
<keyword evidence="2" id="KW-1185">Reference proteome</keyword>
<reference evidence="1" key="1">
    <citation type="submission" date="2021-10" db="EMBL/GenBank/DDBJ databases">
        <authorList>
            <person name="Lavering E.D."/>
            <person name="James R."/>
            <person name="Fairholm J.D."/>
            <person name="Ogilvie B.H."/>
            <person name="Thurgood T.L."/>
            <person name="Robison R.A."/>
            <person name="Grose J.H."/>
        </authorList>
    </citation>
    <scope>NUCLEOTIDE SEQUENCE</scope>
</reference>
<evidence type="ECO:0000313" key="1">
    <source>
        <dbReference type="EMBL" id="UGO50594.1"/>
    </source>
</evidence>
<proteinExistence type="predicted"/>
<name>A0AAE9CDR0_9CAUD</name>
<organism evidence="1 2">
    <name type="scientific">Bacillus phage vB_BanS_Sophrita</name>
    <dbReference type="NCBI Taxonomy" id="2894790"/>
    <lineage>
        <taxon>Viruses</taxon>
        <taxon>Duplodnaviria</taxon>
        <taxon>Heunggongvirae</taxon>
        <taxon>Uroviricota</taxon>
        <taxon>Caudoviricetes</taxon>
        <taxon>Joanripponvirinae</taxon>
        <taxon>Sophritavirus</taxon>
        <taxon>Sophritavirus sophrita</taxon>
    </lineage>
</organism>
<dbReference type="EMBL" id="OK499991">
    <property type="protein sequence ID" value="UGO50594.1"/>
    <property type="molecule type" value="Genomic_DNA"/>
</dbReference>
<dbReference type="Proteomes" id="UP000827460">
    <property type="component" value="Segment"/>
</dbReference>